<keyword evidence="2" id="KW-1185">Reference proteome</keyword>
<dbReference type="Proteomes" id="UP000029120">
    <property type="component" value="Chromosome 2"/>
</dbReference>
<evidence type="ECO:0000313" key="2">
    <source>
        <dbReference type="Proteomes" id="UP000029120"/>
    </source>
</evidence>
<sequence>MIRDFLVGISSVKDMVITSPTLHVIYDYSRAARIYNLFSWYFQRGKEK</sequence>
<name>A0A087HJF2_ARAAL</name>
<dbReference type="EMBL" id="CM002870">
    <property type="protein sequence ID" value="KFK42254.1"/>
    <property type="molecule type" value="Genomic_DNA"/>
</dbReference>
<dbReference type="AlphaFoldDB" id="A0A087HJF2"/>
<evidence type="ECO:0000313" key="1">
    <source>
        <dbReference type="EMBL" id="KFK42254.1"/>
    </source>
</evidence>
<dbReference type="Gramene" id="KFK42254">
    <property type="protein sequence ID" value="KFK42254"/>
    <property type="gene ID" value="AALP_AA2G231300"/>
</dbReference>
<proteinExistence type="predicted"/>
<reference evidence="2" key="1">
    <citation type="journal article" date="2015" name="Nat. Plants">
        <title>Genome expansion of Arabis alpina linked with retrotransposition and reduced symmetric DNA methylation.</title>
        <authorList>
            <person name="Willing E.M."/>
            <person name="Rawat V."/>
            <person name="Mandakova T."/>
            <person name="Maumus F."/>
            <person name="James G.V."/>
            <person name="Nordstroem K.J."/>
            <person name="Becker C."/>
            <person name="Warthmann N."/>
            <person name="Chica C."/>
            <person name="Szarzynska B."/>
            <person name="Zytnicki M."/>
            <person name="Albani M.C."/>
            <person name="Kiefer C."/>
            <person name="Bergonzi S."/>
            <person name="Castaings L."/>
            <person name="Mateos J.L."/>
            <person name="Berns M.C."/>
            <person name="Bujdoso N."/>
            <person name="Piofczyk T."/>
            <person name="de Lorenzo L."/>
            <person name="Barrero-Sicilia C."/>
            <person name="Mateos I."/>
            <person name="Piednoel M."/>
            <person name="Hagmann J."/>
            <person name="Chen-Min-Tao R."/>
            <person name="Iglesias-Fernandez R."/>
            <person name="Schuster S.C."/>
            <person name="Alonso-Blanco C."/>
            <person name="Roudier F."/>
            <person name="Carbonero P."/>
            <person name="Paz-Ares J."/>
            <person name="Davis S.J."/>
            <person name="Pecinka A."/>
            <person name="Quesneville H."/>
            <person name="Colot V."/>
            <person name="Lysak M.A."/>
            <person name="Weigel D."/>
            <person name="Coupland G."/>
            <person name="Schneeberger K."/>
        </authorList>
    </citation>
    <scope>NUCLEOTIDE SEQUENCE [LARGE SCALE GENOMIC DNA]</scope>
    <source>
        <strain evidence="2">cv. Pajares</strain>
    </source>
</reference>
<gene>
    <name evidence="1" type="ordered locus">AALP_Aa2g231300</name>
</gene>
<organism evidence="1 2">
    <name type="scientific">Arabis alpina</name>
    <name type="common">Alpine rock-cress</name>
    <dbReference type="NCBI Taxonomy" id="50452"/>
    <lineage>
        <taxon>Eukaryota</taxon>
        <taxon>Viridiplantae</taxon>
        <taxon>Streptophyta</taxon>
        <taxon>Embryophyta</taxon>
        <taxon>Tracheophyta</taxon>
        <taxon>Spermatophyta</taxon>
        <taxon>Magnoliopsida</taxon>
        <taxon>eudicotyledons</taxon>
        <taxon>Gunneridae</taxon>
        <taxon>Pentapetalae</taxon>
        <taxon>rosids</taxon>
        <taxon>malvids</taxon>
        <taxon>Brassicales</taxon>
        <taxon>Brassicaceae</taxon>
        <taxon>Arabideae</taxon>
        <taxon>Arabis</taxon>
    </lineage>
</organism>
<accession>A0A087HJF2</accession>
<protein>
    <submittedName>
        <fullName evidence="1">Uncharacterized protein</fullName>
    </submittedName>
</protein>